<dbReference type="SUPFAM" id="SSF48371">
    <property type="entry name" value="ARM repeat"/>
    <property type="match status" value="1"/>
</dbReference>
<feature type="domain" description="Tubulin-folding cofactor D C-terminal" evidence="3">
    <location>
        <begin position="963"/>
        <end position="1151"/>
    </location>
</feature>
<comment type="caution">
    <text evidence="5">The sequence shown here is derived from an EMBL/GenBank/DDBJ whole genome shotgun (WGS) entry which is preliminary data.</text>
</comment>
<dbReference type="GO" id="GO:0000226">
    <property type="term" value="P:microtubule cytoskeleton organization"/>
    <property type="evidence" value="ECO:0007669"/>
    <property type="project" value="TreeGrafter"/>
</dbReference>
<evidence type="ECO:0000313" key="5">
    <source>
        <dbReference type="EMBL" id="KAE9962885.1"/>
    </source>
</evidence>
<dbReference type="GO" id="GO:0007021">
    <property type="term" value="P:tubulin complex assembly"/>
    <property type="evidence" value="ECO:0007669"/>
    <property type="project" value="InterPro"/>
</dbReference>
<dbReference type="GO" id="GO:0005096">
    <property type="term" value="F:GTPase activator activity"/>
    <property type="evidence" value="ECO:0007669"/>
    <property type="project" value="InterPro"/>
</dbReference>
<evidence type="ECO:0000259" key="4">
    <source>
        <dbReference type="Pfam" id="PF25767"/>
    </source>
</evidence>
<dbReference type="Pfam" id="PF23579">
    <property type="entry name" value="ARM_TBCD"/>
    <property type="match status" value="1"/>
</dbReference>
<dbReference type="Pfam" id="PF12612">
    <property type="entry name" value="TFCD_C"/>
    <property type="match status" value="1"/>
</dbReference>
<evidence type="ECO:0000256" key="1">
    <source>
        <dbReference type="ARBA" id="ARBA00023186"/>
    </source>
</evidence>
<dbReference type="PROSITE" id="PS50077">
    <property type="entry name" value="HEAT_REPEAT"/>
    <property type="match status" value="1"/>
</dbReference>
<evidence type="ECO:0008006" key="7">
    <source>
        <dbReference type="Google" id="ProtNLM"/>
    </source>
</evidence>
<dbReference type="InterPro" id="IPR016024">
    <property type="entry name" value="ARM-type_fold"/>
</dbReference>
<dbReference type="InterPro" id="IPR022577">
    <property type="entry name" value="TBCD_C"/>
</dbReference>
<accession>A0A8H3U445</accession>
<dbReference type="Gene3D" id="1.25.10.10">
    <property type="entry name" value="Leucine-rich Repeat Variant"/>
    <property type="match status" value="1"/>
</dbReference>
<dbReference type="InterPro" id="IPR011989">
    <property type="entry name" value="ARM-like"/>
</dbReference>
<gene>
    <name evidence="5" type="ORF">BLS_009917</name>
</gene>
<proteinExistence type="predicted"/>
<feature type="domain" description="Tubulin-folding cofactor D ARM repeats" evidence="4">
    <location>
        <begin position="350"/>
        <end position="559"/>
    </location>
</feature>
<dbReference type="AlphaFoldDB" id="A0A8H3U445"/>
<dbReference type="InterPro" id="IPR058033">
    <property type="entry name" value="ARM_TBCD_2nd"/>
</dbReference>
<dbReference type="GO" id="GO:0048487">
    <property type="term" value="F:beta-tubulin binding"/>
    <property type="evidence" value="ECO:0007669"/>
    <property type="project" value="InterPro"/>
</dbReference>
<organism evidence="5 6">
    <name type="scientific">Venturia inaequalis</name>
    <name type="common">Apple scab fungus</name>
    <dbReference type="NCBI Taxonomy" id="5025"/>
    <lineage>
        <taxon>Eukaryota</taxon>
        <taxon>Fungi</taxon>
        <taxon>Dikarya</taxon>
        <taxon>Ascomycota</taxon>
        <taxon>Pezizomycotina</taxon>
        <taxon>Dothideomycetes</taxon>
        <taxon>Pleosporomycetidae</taxon>
        <taxon>Venturiales</taxon>
        <taxon>Venturiaceae</taxon>
        <taxon>Venturia</taxon>
    </lineage>
</organism>
<dbReference type="EMBL" id="WNWQ01000945">
    <property type="protein sequence ID" value="KAE9962885.1"/>
    <property type="molecule type" value="Genomic_DNA"/>
</dbReference>
<feature type="repeat" description="HEAT" evidence="2">
    <location>
        <begin position="361"/>
        <end position="398"/>
    </location>
</feature>
<dbReference type="Pfam" id="PF25767">
    <property type="entry name" value="ARM_TBCD_2nd"/>
    <property type="match status" value="1"/>
</dbReference>
<keyword evidence="1" id="KW-0143">Chaperone</keyword>
<dbReference type="GO" id="GO:0007023">
    <property type="term" value="P:post-chaperonin tubulin folding pathway"/>
    <property type="evidence" value="ECO:0007669"/>
    <property type="project" value="InterPro"/>
</dbReference>
<name>A0A8H3U445_VENIN</name>
<reference evidence="5 6" key="1">
    <citation type="submission" date="2019-11" db="EMBL/GenBank/DDBJ databases">
        <title>Venturia inaequalis Genome Resource.</title>
        <authorList>
            <person name="Lichtner F.J."/>
        </authorList>
    </citation>
    <scope>NUCLEOTIDE SEQUENCE [LARGE SCALE GENOMIC DNA]</scope>
    <source>
        <strain evidence="5">Bline_iso_100314</strain>
    </source>
</reference>
<dbReference type="Proteomes" id="UP000433883">
    <property type="component" value="Unassembled WGS sequence"/>
</dbReference>
<protein>
    <recommendedName>
        <fullName evidence="7">Tubulin-specific chaperone D C-terminal domain-containing protein</fullName>
    </recommendedName>
</protein>
<dbReference type="PANTHER" id="PTHR12658:SF0">
    <property type="entry name" value="TUBULIN-SPECIFIC CHAPERONE D"/>
    <property type="match status" value="1"/>
</dbReference>
<sequence length="1229" mass="136723">MEAAEDDELQLLRISEGLVADLQKLLRRVLWKKPALGNADELRVHRFVKLRDLERLIQKIEPFQQEPQLLDVQLKNVIPQLVTAYLESRGRPVVATLQSGHVTVRYAICKILYTFCKVRGEKVIAGFFNNEPRYLEPLLSDFETGSNEPNITDAELSPISLSWEGRYILLLWLSHLMLSPFDLATMSSVDTGATPSFEEKLQLPSDTPGIAVRVLPICLKYLKTATRERSAASQLLVRLCLRPDMRKIGLLDAVAQWAIDFFRDSAQEVEIHKSLGVLAFLSGLVASGNQREIGHFLVPISEATQRLAIEEDDANVGGSSAMVKSSAVARKLFVKIFRNIVILCLQASPEGVDTTSIIEDVISIFLETLADGDTPVRFAASKALSMVTLKLDSNMAAEIVEAILDSLNEDVLLESSRRDLSAVNPLRWHGLTLTLSHLLYRRAVSTQQLPQILNALLLALTFEQRSATGAAIGTNVRDAANFGIWAIARRYTTDELQKVELADISAVQNSKFNISITQMLVIELIQCACLDPAGNIRRGSSAVLQELVGRHPDTIIEGIALIQTVDFHAVGLRQRAMTDVTFEATKLSPMYWDALFKGLLDWRGIGAVDEASRVATAQAIGMLSTTQDSESVYRMLITIRNQLKQLAPRQVEERHGLMLAVAAILTQVQYRNKNMRQRALLAKLEMADGVLDRSDEDTYRWEEFWSVLREDVKLNEKDFTSPSLRPGLTATAWLKLFRALLTMSPTASDSPAPMIFMQKFDLCLGRGEESVLAEIPSAVIAFTAAISSDERNQLAKTWLSYLTAGTKMSHARSAGRVLALGATLGLWAEQLADCLQMLETLITRCTTQASIEERVDALKGLKLVVQGIYNRQPRDSALLANSNDPVPRTIHKIMLSIAHAALNSLNDYTVDDRGDTGSLVRLEALDLVEAATSEPMYFGWHQPNKLTSQDAAIAAIQLQLTNTTVRLSLERLDKVRARAWRHGTRVIEDYSSYEYFRHSLQSLHRRPFSSPNQKNLAMIENEQTMTSFFEGYCSSAGGLSSESLTQVTRAALYDYLDLLDVERDPTDGTDLPPTLLEVCNTFCSLVKSCLGNAADVPKKPDNDRILVPVLEVIAFLLDMQIIQRLSPTQFKYLTLLSLIQKSHFKSTNTQKLHAALSIYRNLGDVPSIRSEVIKKVTSMLVHPFPSIRASAAETLFMIKGTLELKPVDWTQDTKVLRGVVDGLRQQGIL</sequence>
<dbReference type="PANTHER" id="PTHR12658">
    <property type="entry name" value="BETA-TUBULIN COFACTOR D"/>
    <property type="match status" value="1"/>
</dbReference>
<evidence type="ECO:0000313" key="6">
    <source>
        <dbReference type="Proteomes" id="UP000433883"/>
    </source>
</evidence>
<evidence type="ECO:0000259" key="3">
    <source>
        <dbReference type="Pfam" id="PF12612"/>
    </source>
</evidence>
<evidence type="ECO:0000256" key="2">
    <source>
        <dbReference type="PROSITE-ProRule" id="PRU00103"/>
    </source>
</evidence>
<dbReference type="InterPro" id="IPR021133">
    <property type="entry name" value="HEAT_type_2"/>
</dbReference>
<dbReference type="InterPro" id="IPR033162">
    <property type="entry name" value="TBCD"/>
</dbReference>